<dbReference type="RefSeq" id="WP_090839337.1">
    <property type="nucleotide sequence ID" value="NZ_FNIL01000001.1"/>
</dbReference>
<sequence length="148" mass="16588">MKYTCLLITGLIFLLPGCGPPTDFEEGTLLETNRTAPDEGIGEQGVHIAEDAEEFRDFWESYGYRESPPDIDFNEHTAILMHTGESSCEKEVAEIHTGGGSLTVDVAQEEGPCNDIYYPRSFVITVSQETMQEVEEVIFEEETFPLEE</sequence>
<gene>
    <name evidence="1" type="ORF">SAMN04488053_10113</name>
</gene>
<organism evidence="1 2">
    <name type="scientific">Alkalicoccus daliensis</name>
    <dbReference type="NCBI Taxonomy" id="745820"/>
    <lineage>
        <taxon>Bacteria</taxon>
        <taxon>Bacillati</taxon>
        <taxon>Bacillota</taxon>
        <taxon>Bacilli</taxon>
        <taxon>Bacillales</taxon>
        <taxon>Bacillaceae</taxon>
        <taxon>Alkalicoccus</taxon>
    </lineage>
</organism>
<evidence type="ECO:0008006" key="3">
    <source>
        <dbReference type="Google" id="ProtNLM"/>
    </source>
</evidence>
<proteinExistence type="predicted"/>
<reference evidence="2" key="1">
    <citation type="submission" date="2016-10" db="EMBL/GenBank/DDBJ databases">
        <authorList>
            <person name="Varghese N."/>
            <person name="Submissions S."/>
        </authorList>
    </citation>
    <scope>NUCLEOTIDE SEQUENCE [LARGE SCALE GENOMIC DNA]</scope>
    <source>
        <strain evidence="2">CGMCC 1.10369</strain>
    </source>
</reference>
<keyword evidence="2" id="KW-1185">Reference proteome</keyword>
<dbReference type="STRING" id="745820.SAMN04488053_10113"/>
<evidence type="ECO:0000313" key="2">
    <source>
        <dbReference type="Proteomes" id="UP000198778"/>
    </source>
</evidence>
<dbReference type="OrthoDB" id="2990781at2"/>
<dbReference type="Proteomes" id="UP000198778">
    <property type="component" value="Unassembled WGS sequence"/>
</dbReference>
<dbReference type="AlphaFoldDB" id="A0A1G9ZAE5"/>
<name>A0A1G9ZAE5_9BACI</name>
<evidence type="ECO:0000313" key="1">
    <source>
        <dbReference type="EMBL" id="SDN18045.1"/>
    </source>
</evidence>
<accession>A0A1G9ZAE5</accession>
<protein>
    <recommendedName>
        <fullName evidence="3">Protease complex subunit PrcB family protein</fullName>
    </recommendedName>
</protein>
<dbReference type="EMBL" id="FNIL01000001">
    <property type="protein sequence ID" value="SDN18045.1"/>
    <property type="molecule type" value="Genomic_DNA"/>
</dbReference>